<sequence>MNKIIKVTSLIGITLQSFLTLIFLVYLILTITGVLSPDLTTTVNGEVTVQDEATSKLTFTILFSVLFVVAIIADILGIIGLKKMKTSLKTSGILYIIGAVVSFNMITFIAWLICGILLIQQKKKQMSQETQDVKYES</sequence>
<keyword evidence="1" id="KW-0472">Membrane</keyword>
<dbReference type="Proteomes" id="UP000283576">
    <property type="component" value="Unassembled WGS sequence"/>
</dbReference>
<evidence type="ECO:0000259" key="2">
    <source>
        <dbReference type="Pfam" id="PF13273"/>
    </source>
</evidence>
<proteinExistence type="predicted"/>
<protein>
    <submittedName>
        <fullName evidence="3">DUF4064 domain-containing protein</fullName>
    </submittedName>
</protein>
<dbReference type="InterPro" id="IPR025273">
    <property type="entry name" value="DUF4064"/>
</dbReference>
<dbReference type="AlphaFoldDB" id="A0A2T4SU15"/>
<evidence type="ECO:0000313" key="3">
    <source>
        <dbReference type="EMBL" id="RIL42074.1"/>
    </source>
</evidence>
<dbReference type="Pfam" id="PF13273">
    <property type="entry name" value="DUF4064"/>
    <property type="match status" value="1"/>
</dbReference>
<dbReference type="EMBL" id="QXRZ01000006">
    <property type="protein sequence ID" value="RIL42074.1"/>
    <property type="molecule type" value="Genomic_DNA"/>
</dbReference>
<evidence type="ECO:0000313" key="4">
    <source>
        <dbReference type="Proteomes" id="UP000283576"/>
    </source>
</evidence>
<feature type="transmembrane region" description="Helical" evidence="1">
    <location>
        <begin position="57"/>
        <end position="81"/>
    </location>
</feature>
<feature type="transmembrane region" description="Helical" evidence="1">
    <location>
        <begin position="7"/>
        <end position="29"/>
    </location>
</feature>
<dbReference type="RefSeq" id="WP_107590242.1">
    <property type="nucleotide sequence ID" value="NZ_JAIEXT010000003.1"/>
</dbReference>
<gene>
    <name evidence="3" type="ORF">BUZ01_09865</name>
</gene>
<organism evidence="3 4">
    <name type="scientific">Staphylococcus gallinarum</name>
    <dbReference type="NCBI Taxonomy" id="1293"/>
    <lineage>
        <taxon>Bacteria</taxon>
        <taxon>Bacillati</taxon>
        <taxon>Bacillota</taxon>
        <taxon>Bacilli</taxon>
        <taxon>Bacillales</taxon>
        <taxon>Staphylococcaceae</taxon>
        <taxon>Staphylococcus</taxon>
    </lineage>
</organism>
<keyword evidence="1" id="KW-1133">Transmembrane helix</keyword>
<evidence type="ECO:0000256" key="1">
    <source>
        <dbReference type="SAM" id="Phobius"/>
    </source>
</evidence>
<reference evidence="3 4" key="1">
    <citation type="journal article" date="2016" name="Front. Microbiol.">
        <title>Comprehensive Phylogenetic Analysis of Bovine Non-aureus Staphylococci Species Based on Whole-Genome Sequencing.</title>
        <authorList>
            <person name="Naushad S."/>
            <person name="Barkema H.W."/>
            <person name="Luby C."/>
            <person name="Condas L.A."/>
            <person name="Nobrega D.B."/>
            <person name="Carson D.A."/>
            <person name="De Buck J."/>
        </authorList>
    </citation>
    <scope>NUCLEOTIDE SEQUENCE [LARGE SCALE GENOMIC DNA]</scope>
    <source>
        <strain evidence="3 4">SNUC 1388</strain>
    </source>
</reference>
<feature type="domain" description="DUF4064" evidence="2">
    <location>
        <begin position="1"/>
        <end position="105"/>
    </location>
</feature>
<keyword evidence="1" id="KW-0812">Transmembrane</keyword>
<feature type="transmembrane region" description="Helical" evidence="1">
    <location>
        <begin position="93"/>
        <end position="119"/>
    </location>
</feature>
<accession>A0A2T4SU15</accession>
<comment type="caution">
    <text evidence="3">The sequence shown here is derived from an EMBL/GenBank/DDBJ whole genome shotgun (WGS) entry which is preliminary data.</text>
</comment>
<name>A0A2T4SU15_STAGA</name>